<dbReference type="Proteomes" id="UP000256645">
    <property type="component" value="Unassembled WGS sequence"/>
</dbReference>
<proteinExistence type="predicted"/>
<accession>A0A3D8QSE0</accession>
<dbReference type="AlphaFoldDB" id="A0A3D8QSE0"/>
<dbReference type="OrthoDB" id="3687641at2759"/>
<comment type="caution">
    <text evidence="3">The sequence shown here is derived from an EMBL/GenBank/DDBJ whole genome shotgun (WGS) entry which is preliminary data.</text>
</comment>
<reference evidence="3 4" key="1">
    <citation type="journal article" date="2018" name="IMA Fungus">
        <title>IMA Genome-F 9: Draft genome sequence of Annulohypoxylon stygium, Aspergillus mulundensis, Berkeleyomyces basicola (syn. Thielaviopsis basicola), Ceratocystis smalleyi, two Cercospora beticola strains, Coleophoma cylindrospora, Fusarium fracticaudum, Phialophora cf. hyalina, and Morchella septimelata.</title>
        <authorList>
            <person name="Wingfield B.D."/>
            <person name="Bills G.F."/>
            <person name="Dong Y."/>
            <person name="Huang W."/>
            <person name="Nel W.J."/>
            <person name="Swalarsk-Parry B.S."/>
            <person name="Vaghefi N."/>
            <person name="Wilken P.M."/>
            <person name="An Z."/>
            <person name="de Beer Z.W."/>
            <person name="De Vos L."/>
            <person name="Chen L."/>
            <person name="Duong T.A."/>
            <person name="Gao Y."/>
            <person name="Hammerbacher A."/>
            <person name="Kikkert J.R."/>
            <person name="Li Y."/>
            <person name="Li H."/>
            <person name="Li K."/>
            <person name="Li Q."/>
            <person name="Liu X."/>
            <person name="Ma X."/>
            <person name="Naidoo K."/>
            <person name="Pethybridge S.J."/>
            <person name="Sun J."/>
            <person name="Steenkamp E.T."/>
            <person name="van der Nest M.A."/>
            <person name="van Wyk S."/>
            <person name="Wingfield M.J."/>
            <person name="Xiong C."/>
            <person name="Yue Q."/>
            <person name="Zhang X."/>
        </authorList>
    </citation>
    <scope>NUCLEOTIDE SEQUENCE [LARGE SCALE GENOMIC DNA]</scope>
    <source>
        <strain evidence="3 4">BP6252</strain>
    </source>
</reference>
<keyword evidence="4" id="KW-1185">Reference proteome</keyword>
<dbReference type="EMBL" id="PDLM01000012">
    <property type="protein sequence ID" value="RDW64611.1"/>
    <property type="molecule type" value="Genomic_DNA"/>
</dbReference>
<keyword evidence="2" id="KW-1133">Transmembrane helix</keyword>
<keyword evidence="2" id="KW-0812">Transmembrane</keyword>
<protein>
    <submittedName>
        <fullName evidence="3">Uncharacterized protein</fullName>
    </submittedName>
</protein>
<evidence type="ECO:0000256" key="1">
    <source>
        <dbReference type="SAM" id="MobiDB-lite"/>
    </source>
</evidence>
<evidence type="ECO:0000313" key="4">
    <source>
        <dbReference type="Proteomes" id="UP000256645"/>
    </source>
</evidence>
<name>A0A3D8QSE0_9HELO</name>
<evidence type="ECO:0000313" key="3">
    <source>
        <dbReference type="EMBL" id="RDW64611.1"/>
    </source>
</evidence>
<feature type="compositionally biased region" description="Polar residues" evidence="1">
    <location>
        <begin position="15"/>
        <end position="27"/>
    </location>
</feature>
<sequence length="176" mass="19329">MCILDLVSNRKTHNYESLSEGSPSGARTSDESQRRTPLRKALYNGTALPWTICGLLLIALVTLALQKRPVVGNGNLGTYEEGFTTDIEPARAAIALKKTKFYGGVQIDGKGRYSLNSKPNSTNFFAPPSPDVDEAWSKEMLIEGSYGFVRLTPEEISDSGLEMSDEDLVDGKYFIQ</sequence>
<keyword evidence="2" id="KW-0472">Membrane</keyword>
<gene>
    <name evidence="3" type="ORF">BP6252_10262</name>
</gene>
<feature type="transmembrane region" description="Helical" evidence="2">
    <location>
        <begin position="47"/>
        <end position="65"/>
    </location>
</feature>
<organism evidence="3 4">
    <name type="scientific">Coleophoma cylindrospora</name>
    <dbReference type="NCBI Taxonomy" id="1849047"/>
    <lineage>
        <taxon>Eukaryota</taxon>
        <taxon>Fungi</taxon>
        <taxon>Dikarya</taxon>
        <taxon>Ascomycota</taxon>
        <taxon>Pezizomycotina</taxon>
        <taxon>Leotiomycetes</taxon>
        <taxon>Helotiales</taxon>
        <taxon>Dermateaceae</taxon>
        <taxon>Coleophoma</taxon>
    </lineage>
</organism>
<feature type="region of interest" description="Disordered" evidence="1">
    <location>
        <begin position="14"/>
        <end position="35"/>
    </location>
</feature>
<evidence type="ECO:0000256" key="2">
    <source>
        <dbReference type="SAM" id="Phobius"/>
    </source>
</evidence>